<sequence length="139" mass="15756">MTTLKEFINELGKLNKNKLIEIIYNKQVPESISISDKIRNNINFWPGAYLDNDNSNVIESNNSETNINFLKLESELEITRTKLNAANQTLENLQTIVDYHNEIIAMHKSGATGNKNSTTEGVRGVAVRKDISNFKEKQT</sequence>
<protein>
    <submittedName>
        <fullName evidence="1">Uncharacterized protein</fullName>
    </submittedName>
</protein>
<dbReference type="EMBL" id="JARQZJ010000099">
    <property type="protein sequence ID" value="KAK9886197.1"/>
    <property type="molecule type" value="Genomic_DNA"/>
</dbReference>
<organism evidence="1 2">
    <name type="scientific">Henosepilachna vigintioctopunctata</name>
    <dbReference type="NCBI Taxonomy" id="420089"/>
    <lineage>
        <taxon>Eukaryota</taxon>
        <taxon>Metazoa</taxon>
        <taxon>Ecdysozoa</taxon>
        <taxon>Arthropoda</taxon>
        <taxon>Hexapoda</taxon>
        <taxon>Insecta</taxon>
        <taxon>Pterygota</taxon>
        <taxon>Neoptera</taxon>
        <taxon>Endopterygota</taxon>
        <taxon>Coleoptera</taxon>
        <taxon>Polyphaga</taxon>
        <taxon>Cucujiformia</taxon>
        <taxon>Coccinelloidea</taxon>
        <taxon>Coccinellidae</taxon>
        <taxon>Epilachninae</taxon>
        <taxon>Epilachnini</taxon>
        <taxon>Henosepilachna</taxon>
    </lineage>
</organism>
<keyword evidence="2" id="KW-1185">Reference proteome</keyword>
<accession>A0AAW1URT7</accession>
<gene>
    <name evidence="1" type="ORF">WA026_015716</name>
</gene>
<dbReference type="AlphaFoldDB" id="A0AAW1URT7"/>
<reference evidence="1 2" key="1">
    <citation type="submission" date="2023-03" db="EMBL/GenBank/DDBJ databases">
        <title>Genome insight into feeding habits of ladybird beetles.</title>
        <authorList>
            <person name="Li H.-S."/>
            <person name="Huang Y.-H."/>
            <person name="Pang H."/>
        </authorList>
    </citation>
    <scope>NUCLEOTIDE SEQUENCE [LARGE SCALE GENOMIC DNA]</scope>
    <source>
        <strain evidence="1">SYSU_2023b</strain>
        <tissue evidence="1">Whole body</tissue>
    </source>
</reference>
<dbReference type="Proteomes" id="UP001431783">
    <property type="component" value="Unassembled WGS sequence"/>
</dbReference>
<name>A0AAW1URT7_9CUCU</name>
<proteinExistence type="predicted"/>
<evidence type="ECO:0000313" key="2">
    <source>
        <dbReference type="Proteomes" id="UP001431783"/>
    </source>
</evidence>
<comment type="caution">
    <text evidence="1">The sequence shown here is derived from an EMBL/GenBank/DDBJ whole genome shotgun (WGS) entry which is preliminary data.</text>
</comment>
<evidence type="ECO:0000313" key="1">
    <source>
        <dbReference type="EMBL" id="KAK9886197.1"/>
    </source>
</evidence>